<dbReference type="Proteomes" id="UP000240009">
    <property type="component" value="Unassembled WGS sequence"/>
</dbReference>
<sequence>MPTQDFDLDELAAYLHLTPPQVEKLANRDDIPGRKVAGKWKFARADIHHWLEHRIGVFDDSELQRVEGVLDRHGKHEEPVRISDMLHESTIKIPITSRSPRKVITEICDVAMQAGYLWDEPKMIDAVMQRENMHSTALDNGVALLHPRRPLPTIISEGFLAMGRTYQGIPFGGSRGILTDVFFLIGSIDDPSHLRTLARLSRIINDSTLLSGIRNADHADEVLDLIRDREDAI</sequence>
<name>A0A2S8FM24_9BACT</name>
<dbReference type="InterPro" id="IPR002178">
    <property type="entry name" value="PTS_EIIA_type-2_dom"/>
</dbReference>
<dbReference type="RefSeq" id="WP_105352828.1">
    <property type="nucleotide sequence ID" value="NZ_PUIA01000035.1"/>
</dbReference>
<comment type="caution">
    <text evidence="2">The sequence shown here is derived from an EMBL/GenBank/DDBJ whole genome shotgun (WGS) entry which is preliminary data.</text>
</comment>
<dbReference type="InterPro" id="IPR041657">
    <property type="entry name" value="HTH_17"/>
</dbReference>
<dbReference type="Gene3D" id="3.40.930.10">
    <property type="entry name" value="Mannitol-specific EII, Chain A"/>
    <property type="match status" value="1"/>
</dbReference>
<evidence type="ECO:0000259" key="1">
    <source>
        <dbReference type="PROSITE" id="PS51094"/>
    </source>
</evidence>
<dbReference type="PANTHER" id="PTHR47738:SF1">
    <property type="entry name" value="NITROGEN REGULATORY PROTEIN"/>
    <property type="match status" value="1"/>
</dbReference>
<dbReference type="Pfam" id="PF00359">
    <property type="entry name" value="PTS_EIIA_2"/>
    <property type="match status" value="1"/>
</dbReference>
<accession>A0A2S8FM24</accession>
<dbReference type="PROSITE" id="PS51094">
    <property type="entry name" value="PTS_EIIA_TYPE_2"/>
    <property type="match status" value="1"/>
</dbReference>
<dbReference type="GO" id="GO:0030295">
    <property type="term" value="F:protein kinase activator activity"/>
    <property type="evidence" value="ECO:0007669"/>
    <property type="project" value="TreeGrafter"/>
</dbReference>
<gene>
    <name evidence="2" type="ORF">C5Y96_10365</name>
</gene>
<dbReference type="EMBL" id="PUIA01000035">
    <property type="protein sequence ID" value="PQO33248.1"/>
    <property type="molecule type" value="Genomic_DNA"/>
</dbReference>
<feature type="domain" description="PTS EIIA type-2" evidence="1">
    <location>
        <begin position="84"/>
        <end position="229"/>
    </location>
</feature>
<protein>
    <submittedName>
        <fullName evidence="2">PTS fructose transporter subunit IIA</fullName>
    </submittedName>
</protein>
<dbReference type="OrthoDB" id="289331at2"/>
<organism evidence="2 3">
    <name type="scientific">Blastopirellula marina</name>
    <dbReference type="NCBI Taxonomy" id="124"/>
    <lineage>
        <taxon>Bacteria</taxon>
        <taxon>Pseudomonadati</taxon>
        <taxon>Planctomycetota</taxon>
        <taxon>Planctomycetia</taxon>
        <taxon>Pirellulales</taxon>
        <taxon>Pirellulaceae</taxon>
        <taxon>Blastopirellula</taxon>
    </lineage>
</organism>
<proteinExistence type="predicted"/>
<dbReference type="InterPro" id="IPR016152">
    <property type="entry name" value="PTrfase/Anion_transptr"/>
</dbReference>
<dbReference type="SUPFAM" id="SSF55804">
    <property type="entry name" value="Phoshotransferase/anion transport protein"/>
    <property type="match status" value="1"/>
</dbReference>
<dbReference type="AlphaFoldDB" id="A0A2S8FM24"/>
<dbReference type="Pfam" id="PF12728">
    <property type="entry name" value="HTH_17"/>
    <property type="match status" value="1"/>
</dbReference>
<dbReference type="PANTHER" id="PTHR47738">
    <property type="entry name" value="PTS SYSTEM FRUCTOSE-LIKE EIIA COMPONENT-RELATED"/>
    <property type="match status" value="1"/>
</dbReference>
<dbReference type="InterPro" id="IPR051541">
    <property type="entry name" value="PTS_SugarTrans_NitroReg"/>
</dbReference>
<evidence type="ECO:0000313" key="2">
    <source>
        <dbReference type="EMBL" id="PQO33248.1"/>
    </source>
</evidence>
<reference evidence="2 3" key="1">
    <citation type="submission" date="2018-02" db="EMBL/GenBank/DDBJ databases">
        <title>Comparative genomes isolates from brazilian mangrove.</title>
        <authorList>
            <person name="Araujo J.E."/>
            <person name="Taketani R.G."/>
            <person name="Silva M.C.P."/>
            <person name="Loureco M.V."/>
            <person name="Andreote F.D."/>
        </authorList>
    </citation>
    <scope>NUCLEOTIDE SEQUENCE [LARGE SCALE GENOMIC DNA]</scope>
    <source>
        <strain evidence="2 3">HEX-2 MGV</strain>
    </source>
</reference>
<evidence type="ECO:0000313" key="3">
    <source>
        <dbReference type="Proteomes" id="UP000240009"/>
    </source>
</evidence>